<keyword evidence="2" id="KW-1185">Reference proteome</keyword>
<evidence type="ECO:0000313" key="2">
    <source>
        <dbReference type="Proteomes" id="UP000265520"/>
    </source>
</evidence>
<reference evidence="1 2" key="1">
    <citation type="journal article" date="2018" name="Front. Plant Sci.">
        <title>Red Clover (Trifolium pratense) and Zigzag Clover (T. medium) - A Picture of Genomic Similarities and Differences.</title>
        <authorList>
            <person name="Dluhosova J."/>
            <person name="Istvanek J."/>
            <person name="Nedelnik J."/>
            <person name="Repkova J."/>
        </authorList>
    </citation>
    <scope>NUCLEOTIDE SEQUENCE [LARGE SCALE GENOMIC DNA]</scope>
    <source>
        <strain evidence="2">cv. 10/8</strain>
        <tissue evidence="1">Leaf</tissue>
    </source>
</reference>
<protein>
    <submittedName>
        <fullName evidence="1">Resistance protein</fullName>
    </submittedName>
</protein>
<organism evidence="1 2">
    <name type="scientific">Trifolium medium</name>
    <dbReference type="NCBI Taxonomy" id="97028"/>
    <lineage>
        <taxon>Eukaryota</taxon>
        <taxon>Viridiplantae</taxon>
        <taxon>Streptophyta</taxon>
        <taxon>Embryophyta</taxon>
        <taxon>Tracheophyta</taxon>
        <taxon>Spermatophyta</taxon>
        <taxon>Magnoliopsida</taxon>
        <taxon>eudicotyledons</taxon>
        <taxon>Gunneridae</taxon>
        <taxon>Pentapetalae</taxon>
        <taxon>rosids</taxon>
        <taxon>fabids</taxon>
        <taxon>Fabales</taxon>
        <taxon>Fabaceae</taxon>
        <taxon>Papilionoideae</taxon>
        <taxon>50 kb inversion clade</taxon>
        <taxon>NPAAA clade</taxon>
        <taxon>Hologalegina</taxon>
        <taxon>IRL clade</taxon>
        <taxon>Trifolieae</taxon>
        <taxon>Trifolium</taxon>
    </lineage>
</organism>
<evidence type="ECO:0000313" key="1">
    <source>
        <dbReference type="EMBL" id="MCI87706.1"/>
    </source>
</evidence>
<dbReference type="Gene3D" id="1.20.5.4130">
    <property type="match status" value="1"/>
</dbReference>
<dbReference type="Proteomes" id="UP000265520">
    <property type="component" value="Unassembled WGS sequence"/>
</dbReference>
<proteinExistence type="predicted"/>
<accession>A0A392VH25</accession>
<dbReference type="EMBL" id="LXQA011173267">
    <property type="protein sequence ID" value="MCI87706.1"/>
    <property type="molecule type" value="Genomic_DNA"/>
</dbReference>
<sequence>MIRGVPTDIAEMKNELENIEDFIHQADKMADAEGDNT</sequence>
<name>A0A392VH25_9FABA</name>
<dbReference type="AlphaFoldDB" id="A0A392VH25"/>
<comment type="caution">
    <text evidence="1">The sequence shown here is derived from an EMBL/GenBank/DDBJ whole genome shotgun (WGS) entry which is preliminary data.</text>
</comment>
<feature type="non-terminal residue" evidence="1">
    <location>
        <position position="37"/>
    </location>
</feature>